<protein>
    <submittedName>
        <fullName evidence="1">Uncharacterized protein</fullName>
    </submittedName>
</protein>
<gene>
    <name evidence="1" type="ORF">CRD60_03325</name>
</gene>
<evidence type="ECO:0000313" key="1">
    <source>
        <dbReference type="EMBL" id="RBP98184.1"/>
    </source>
</evidence>
<proteinExistence type="predicted"/>
<keyword evidence="2" id="KW-1185">Reference proteome</keyword>
<dbReference type="EMBL" id="PDCG01000002">
    <property type="protein sequence ID" value="RBP98184.1"/>
    <property type="molecule type" value="Genomic_DNA"/>
</dbReference>
<dbReference type="Proteomes" id="UP000252530">
    <property type="component" value="Unassembled WGS sequence"/>
</dbReference>
<reference evidence="1 2" key="1">
    <citation type="submission" date="2017-10" db="EMBL/GenBank/DDBJ databases">
        <title>Bifidobacterium xylocopum sp. nov. and Bifidobacterium aemilianum sp. nov., from the carpenter bee (Xylocopa violacea) digestive tract.</title>
        <authorList>
            <person name="Alberoni D."/>
            <person name="Baffoni L."/>
            <person name="Di Gioia D."/>
            <person name="Gaggia F."/>
            <person name="Biavati B."/>
        </authorList>
    </citation>
    <scope>NUCLEOTIDE SEQUENCE [LARGE SCALE GENOMIC DNA]</scope>
    <source>
        <strain evidence="1 2">XV10</strain>
    </source>
</reference>
<accession>A0A366K930</accession>
<organism evidence="1 2">
    <name type="scientific">Bifidobacterium aemilianum</name>
    <dbReference type="NCBI Taxonomy" id="2493120"/>
    <lineage>
        <taxon>Bacteria</taxon>
        <taxon>Bacillati</taxon>
        <taxon>Actinomycetota</taxon>
        <taxon>Actinomycetes</taxon>
        <taxon>Bifidobacteriales</taxon>
        <taxon>Bifidobacteriaceae</taxon>
        <taxon>Bifidobacterium</taxon>
    </lineage>
</organism>
<dbReference type="AlphaFoldDB" id="A0A366K930"/>
<comment type="caution">
    <text evidence="1">The sequence shown here is derived from an EMBL/GenBank/DDBJ whole genome shotgun (WGS) entry which is preliminary data.</text>
</comment>
<name>A0A366K930_9BIFI</name>
<evidence type="ECO:0000313" key="2">
    <source>
        <dbReference type="Proteomes" id="UP000252530"/>
    </source>
</evidence>
<sequence length="169" mass="18413">MLPARLRGYQTWILDQLLVPRGDQEDITSNGTGGYKTIGCEAAAEAHPPQTCGPESDPSAGSDTLEEALLELLQSARAYQADRLVRLLAARGFRQTLVDPQTGGFRQSPPTHDSLARFLWFSVWQVKVSDSFFAPVRDLIFRARVGPPSLPVRSVCGCTGSRGTHCPTT</sequence>